<keyword evidence="10 16" id="KW-1133">Transmembrane helix</keyword>
<dbReference type="PANTHER" id="PTHR11435">
    <property type="entry name" value="NADH UBIQUINONE OXIDOREDUCTASE SUBUNIT ND6"/>
    <property type="match status" value="1"/>
</dbReference>
<evidence type="ECO:0000256" key="5">
    <source>
        <dbReference type="ARBA" id="ARBA00022448"/>
    </source>
</evidence>
<evidence type="ECO:0000256" key="2">
    <source>
        <dbReference type="ARBA" id="ARBA00005698"/>
    </source>
</evidence>
<evidence type="ECO:0000256" key="7">
    <source>
        <dbReference type="ARBA" id="ARBA00022692"/>
    </source>
</evidence>
<name>A0A0S2MPV9_9CUCU</name>
<accession>A0A0S2MPV9</accession>
<evidence type="ECO:0000256" key="8">
    <source>
        <dbReference type="ARBA" id="ARBA00022967"/>
    </source>
</evidence>
<evidence type="ECO:0000256" key="3">
    <source>
        <dbReference type="ARBA" id="ARBA00012944"/>
    </source>
</evidence>
<gene>
    <name evidence="17" type="primary">nad6</name>
</gene>
<feature type="transmembrane region" description="Helical" evidence="16">
    <location>
        <begin position="21"/>
        <end position="42"/>
    </location>
</feature>
<dbReference type="GO" id="GO:0031966">
    <property type="term" value="C:mitochondrial membrane"/>
    <property type="evidence" value="ECO:0007669"/>
    <property type="project" value="UniProtKB-SubCell"/>
</dbReference>
<evidence type="ECO:0000256" key="9">
    <source>
        <dbReference type="ARBA" id="ARBA00022982"/>
    </source>
</evidence>
<evidence type="ECO:0000256" key="4">
    <source>
        <dbReference type="ARBA" id="ARBA00021095"/>
    </source>
</evidence>
<evidence type="ECO:0000256" key="11">
    <source>
        <dbReference type="ARBA" id="ARBA00023027"/>
    </source>
</evidence>
<evidence type="ECO:0000256" key="13">
    <source>
        <dbReference type="ARBA" id="ARBA00023136"/>
    </source>
</evidence>
<dbReference type="AlphaFoldDB" id="A0A0S2MPV9"/>
<geneLocation type="mitochondrion" evidence="17"/>
<dbReference type="GO" id="GO:0008137">
    <property type="term" value="F:NADH dehydrogenase (ubiquinone) activity"/>
    <property type="evidence" value="ECO:0007669"/>
    <property type="project" value="UniProtKB-EC"/>
</dbReference>
<proteinExistence type="inferred from homology"/>
<keyword evidence="12 17" id="KW-0496">Mitochondrion</keyword>
<evidence type="ECO:0000256" key="12">
    <source>
        <dbReference type="ARBA" id="ARBA00023128"/>
    </source>
</evidence>
<evidence type="ECO:0000256" key="14">
    <source>
        <dbReference type="ARBA" id="ARBA00031019"/>
    </source>
</evidence>
<comment type="subcellular location">
    <subcellularLocation>
        <location evidence="1">Mitochondrion membrane</location>
        <topology evidence="1">Multi-pass membrane protein</topology>
    </subcellularLocation>
</comment>
<evidence type="ECO:0000256" key="1">
    <source>
        <dbReference type="ARBA" id="ARBA00004225"/>
    </source>
</evidence>
<keyword evidence="7 16" id="KW-0812">Transmembrane</keyword>
<keyword evidence="6" id="KW-0679">Respiratory chain</keyword>
<keyword evidence="5" id="KW-0813">Transport</keyword>
<evidence type="ECO:0000313" key="17">
    <source>
        <dbReference type="EMBL" id="ALO76726.1"/>
    </source>
</evidence>
<evidence type="ECO:0000256" key="6">
    <source>
        <dbReference type="ARBA" id="ARBA00022660"/>
    </source>
</evidence>
<keyword evidence="8" id="KW-1278">Translocase</keyword>
<dbReference type="InterPro" id="IPR050269">
    <property type="entry name" value="ComplexI_Subunit6"/>
</dbReference>
<organism evidence="17">
    <name type="scientific">Glischrochilus hortensis</name>
    <dbReference type="NCBI Taxonomy" id="295925"/>
    <lineage>
        <taxon>Eukaryota</taxon>
        <taxon>Metazoa</taxon>
        <taxon>Ecdysozoa</taxon>
        <taxon>Arthropoda</taxon>
        <taxon>Hexapoda</taxon>
        <taxon>Insecta</taxon>
        <taxon>Pterygota</taxon>
        <taxon>Neoptera</taxon>
        <taxon>Endopterygota</taxon>
        <taxon>Coleoptera</taxon>
        <taxon>Polyphaga</taxon>
        <taxon>Cucujiformia</taxon>
        <taxon>Nitidulidae</taxon>
        <taxon>Cryptarchinae</taxon>
        <taxon>Glischrochilus</taxon>
    </lineage>
</organism>
<feature type="transmembrane region" description="Helical" evidence="16">
    <location>
        <begin position="79"/>
        <end position="100"/>
    </location>
</feature>
<reference evidence="17" key="1">
    <citation type="submission" date="2012-06" db="EMBL/GenBank/DDBJ databases">
        <title>Mitogenomics of the Coleoptera under dense taxon sampling.</title>
        <authorList>
            <person name="Timmermans M.J.T.N."/>
            <person name="Lim J."/>
            <person name="Dodsworth S."/>
            <person name="Haran J."/>
            <person name="Ahrens D."/>
            <person name="Bocak L."/>
            <person name="London A."/>
            <person name="Culverwell L."/>
            <person name="Vogler A.P."/>
        </authorList>
    </citation>
    <scope>NUCLEOTIDE SEQUENCE</scope>
</reference>
<comment type="similarity">
    <text evidence="2">Belongs to the complex I subunit 6 family.</text>
</comment>
<evidence type="ECO:0000256" key="15">
    <source>
        <dbReference type="ARBA" id="ARBA00049551"/>
    </source>
</evidence>
<keyword evidence="9" id="KW-0249">Electron transport</keyword>
<protein>
    <recommendedName>
        <fullName evidence="4">NADH-ubiquinone oxidoreductase chain 6</fullName>
        <ecNumber evidence="3">7.1.1.2</ecNumber>
    </recommendedName>
    <alternativeName>
        <fullName evidence="14">NADH dehydrogenase subunit 6</fullName>
    </alternativeName>
</protein>
<dbReference type="EC" id="7.1.1.2" evidence="3"/>
<evidence type="ECO:0000256" key="16">
    <source>
        <dbReference type="SAM" id="Phobius"/>
    </source>
</evidence>
<evidence type="ECO:0000256" key="10">
    <source>
        <dbReference type="ARBA" id="ARBA00022989"/>
    </source>
</evidence>
<comment type="catalytic activity">
    <reaction evidence="15">
        <text>a ubiquinone + NADH + 5 H(+)(in) = a ubiquinol + NAD(+) + 4 H(+)(out)</text>
        <dbReference type="Rhea" id="RHEA:29091"/>
        <dbReference type="Rhea" id="RHEA-COMP:9565"/>
        <dbReference type="Rhea" id="RHEA-COMP:9566"/>
        <dbReference type="ChEBI" id="CHEBI:15378"/>
        <dbReference type="ChEBI" id="CHEBI:16389"/>
        <dbReference type="ChEBI" id="CHEBI:17976"/>
        <dbReference type="ChEBI" id="CHEBI:57540"/>
        <dbReference type="ChEBI" id="CHEBI:57945"/>
        <dbReference type="EC" id="7.1.1.2"/>
    </reaction>
</comment>
<dbReference type="PANTHER" id="PTHR11435:SF1">
    <property type="entry name" value="NADH-UBIQUINONE OXIDOREDUCTASE CHAIN 6"/>
    <property type="match status" value="1"/>
</dbReference>
<sequence>MMTFLILNMIMLTMMFTFMNHPLSSGMILMAQTIIICLISSINNLNYWYSYILFLIMIGGMMVLFIYMTSIASNEKFKFSLNLTFIMLTFLILNMMFVFFDNFYMSLDMHNYEMAHMNNYLNFKFSLNKYTNFPNNLTFFSIIIYLFITLIASVKITKIEYGPLRQKF</sequence>
<dbReference type="EMBL" id="JX412778">
    <property type="protein sequence ID" value="ALO76726.1"/>
    <property type="molecule type" value="Genomic_DNA"/>
</dbReference>
<keyword evidence="13 16" id="KW-0472">Membrane</keyword>
<feature type="transmembrane region" description="Helical" evidence="16">
    <location>
        <begin position="137"/>
        <end position="157"/>
    </location>
</feature>
<keyword evidence="11" id="KW-0520">NAD</keyword>
<feature type="transmembrane region" description="Helical" evidence="16">
    <location>
        <begin position="48"/>
        <end position="67"/>
    </location>
</feature>